<reference evidence="1" key="2">
    <citation type="journal article" date="2015" name="Data Brief">
        <title>Shoot transcriptome of the giant reed, Arundo donax.</title>
        <authorList>
            <person name="Barrero R.A."/>
            <person name="Guerrero F.D."/>
            <person name="Moolhuijzen P."/>
            <person name="Goolsby J.A."/>
            <person name="Tidwell J."/>
            <person name="Bellgard S.E."/>
            <person name="Bellgard M.I."/>
        </authorList>
    </citation>
    <scope>NUCLEOTIDE SEQUENCE</scope>
    <source>
        <tissue evidence="1">Shoot tissue taken approximately 20 cm above the soil surface</tissue>
    </source>
</reference>
<reference evidence="1" key="1">
    <citation type="submission" date="2014-09" db="EMBL/GenBank/DDBJ databases">
        <authorList>
            <person name="Magalhaes I.L.F."/>
            <person name="Oliveira U."/>
            <person name="Santos F.R."/>
            <person name="Vidigal T.H.D.A."/>
            <person name="Brescovit A.D."/>
            <person name="Santos A.J."/>
        </authorList>
    </citation>
    <scope>NUCLEOTIDE SEQUENCE</scope>
    <source>
        <tissue evidence="1">Shoot tissue taken approximately 20 cm above the soil surface</tissue>
    </source>
</reference>
<protein>
    <submittedName>
        <fullName evidence="1">Uncharacterized protein</fullName>
    </submittedName>
</protein>
<evidence type="ECO:0000313" key="1">
    <source>
        <dbReference type="EMBL" id="JAD42403.1"/>
    </source>
</evidence>
<sequence>MAQIEITMASLPTHALLLQVQ</sequence>
<proteinExistence type="predicted"/>
<name>A0A0A8ZXD7_ARUDO</name>
<accession>A0A0A8ZXD7</accession>
<dbReference type="EMBL" id="GBRH01255492">
    <property type="protein sequence ID" value="JAD42403.1"/>
    <property type="molecule type" value="Transcribed_RNA"/>
</dbReference>
<organism evidence="1">
    <name type="scientific">Arundo donax</name>
    <name type="common">Giant reed</name>
    <name type="synonym">Donax arundinaceus</name>
    <dbReference type="NCBI Taxonomy" id="35708"/>
    <lineage>
        <taxon>Eukaryota</taxon>
        <taxon>Viridiplantae</taxon>
        <taxon>Streptophyta</taxon>
        <taxon>Embryophyta</taxon>
        <taxon>Tracheophyta</taxon>
        <taxon>Spermatophyta</taxon>
        <taxon>Magnoliopsida</taxon>
        <taxon>Liliopsida</taxon>
        <taxon>Poales</taxon>
        <taxon>Poaceae</taxon>
        <taxon>PACMAD clade</taxon>
        <taxon>Arundinoideae</taxon>
        <taxon>Arundineae</taxon>
        <taxon>Arundo</taxon>
    </lineage>
</organism>
<dbReference type="AlphaFoldDB" id="A0A0A8ZXD7"/>